<dbReference type="GO" id="GO:0046872">
    <property type="term" value="F:metal ion binding"/>
    <property type="evidence" value="ECO:0007669"/>
    <property type="project" value="UniProtKB-KW"/>
</dbReference>
<dbReference type="PANTHER" id="PTHR42988">
    <property type="entry name" value="PHOSPHOHYDROLASE"/>
    <property type="match status" value="1"/>
</dbReference>
<dbReference type="GO" id="GO:0016787">
    <property type="term" value="F:hydrolase activity"/>
    <property type="evidence" value="ECO:0007669"/>
    <property type="project" value="UniProtKB-KW"/>
</dbReference>
<proteinExistence type="inferred from homology"/>
<dbReference type="Pfam" id="PF00149">
    <property type="entry name" value="Metallophos"/>
    <property type="match status" value="1"/>
</dbReference>
<dbReference type="EMBL" id="MSDW01000001">
    <property type="protein sequence ID" value="OKY78677.1"/>
    <property type="molecule type" value="Genomic_DNA"/>
</dbReference>
<dbReference type="Proteomes" id="UP000185744">
    <property type="component" value="Unassembled WGS sequence"/>
</dbReference>
<gene>
    <name evidence="6" type="ORF">BTN85_1174</name>
</gene>
<sequence>MGDGLDLRIAHISDPHFESPFFSEELARKALRKLNNLELDLIVCTGDLTVEGLIDEFKRAKEFFSNLSTHSKLIIPGNHDARNVGFEVFTEFFGERWKTLEKGGIRLFGADSSQPDLDDGHIGRENYRRIHNYLKDAEFSVFALHHHLVPLPKTGRERSVTVDSGDVLKLLVDADVDLVLSGHRHIHWLWDLEGITILHAGALATRRVKGREKPSFNVIDIGKKIVVHKVVVEESETEKIFEKKIKRK</sequence>
<keyword evidence="2" id="KW-0378">Hydrolase</keyword>
<evidence type="ECO:0000313" key="6">
    <source>
        <dbReference type="EMBL" id="OKY78677.1"/>
    </source>
</evidence>
<evidence type="ECO:0000313" key="7">
    <source>
        <dbReference type="Proteomes" id="UP000185744"/>
    </source>
</evidence>
<comment type="similarity">
    <text evidence="4">Belongs to the cyclic nucleotide phosphodiesterase class-III family.</text>
</comment>
<feature type="domain" description="Calcineurin-like phosphoesterase" evidence="5">
    <location>
        <begin position="7"/>
        <end position="186"/>
    </location>
</feature>
<keyword evidence="1" id="KW-0479">Metal-binding</keyword>
<dbReference type="STRING" id="1903181.BTN85_1174"/>
<evidence type="ECO:0000256" key="2">
    <source>
        <dbReference type="ARBA" id="ARBA00022801"/>
    </source>
</evidence>
<evidence type="ECO:0000256" key="3">
    <source>
        <dbReference type="ARBA" id="ARBA00023004"/>
    </source>
</evidence>
<dbReference type="InterPro" id="IPR050884">
    <property type="entry name" value="CNP_phosphodiesterase-III"/>
</dbReference>
<organism evidence="6 7">
    <name type="scientific">Methanohalarchaeum thermophilum</name>
    <dbReference type="NCBI Taxonomy" id="1903181"/>
    <lineage>
        <taxon>Archaea</taxon>
        <taxon>Methanobacteriati</taxon>
        <taxon>Methanobacteriota</taxon>
        <taxon>Methanonatronarchaeia</taxon>
        <taxon>Methanonatronarchaeales</taxon>
        <taxon>Methanonatronarchaeaceae</taxon>
        <taxon>Candidatus Methanohalarchaeum</taxon>
    </lineage>
</organism>
<keyword evidence="7" id="KW-1185">Reference proteome</keyword>
<reference evidence="6" key="1">
    <citation type="submission" date="2016-12" db="EMBL/GenBank/DDBJ databases">
        <title>Discovery of methanogenic haloarchaea.</title>
        <authorList>
            <person name="Sorokin D.Y."/>
            <person name="Makarova K.S."/>
            <person name="Abbas B."/>
            <person name="Ferrer M."/>
            <person name="Golyshin P.N."/>
        </authorList>
    </citation>
    <scope>NUCLEOTIDE SEQUENCE [LARGE SCALE GENOMIC DNA]</scope>
    <source>
        <strain evidence="6">HMET1</strain>
    </source>
</reference>
<evidence type="ECO:0000259" key="5">
    <source>
        <dbReference type="Pfam" id="PF00149"/>
    </source>
</evidence>
<dbReference type="SUPFAM" id="SSF56300">
    <property type="entry name" value="Metallo-dependent phosphatases"/>
    <property type="match status" value="1"/>
</dbReference>
<dbReference type="Gene3D" id="3.60.21.10">
    <property type="match status" value="1"/>
</dbReference>
<dbReference type="InterPro" id="IPR029052">
    <property type="entry name" value="Metallo-depent_PP-like"/>
</dbReference>
<dbReference type="PANTHER" id="PTHR42988:SF2">
    <property type="entry name" value="CYCLIC NUCLEOTIDE PHOSPHODIESTERASE CBUA0032-RELATED"/>
    <property type="match status" value="1"/>
</dbReference>
<keyword evidence="3" id="KW-0408">Iron</keyword>
<evidence type="ECO:0000256" key="4">
    <source>
        <dbReference type="ARBA" id="ARBA00025742"/>
    </source>
</evidence>
<protein>
    <submittedName>
        <fullName evidence="6">3'5'-cyclic AMP phosphodiesterase CpdA</fullName>
    </submittedName>
</protein>
<dbReference type="InterPro" id="IPR004843">
    <property type="entry name" value="Calcineurin-like_PHP"/>
</dbReference>
<comment type="caution">
    <text evidence="6">The sequence shown here is derived from an EMBL/GenBank/DDBJ whole genome shotgun (WGS) entry which is preliminary data.</text>
</comment>
<dbReference type="InParanoid" id="A0A1Q6DWF0"/>
<dbReference type="AlphaFoldDB" id="A0A1Q6DWF0"/>
<accession>A0A1Q6DWF0</accession>
<dbReference type="CDD" id="cd07400">
    <property type="entry name" value="MPP_1"/>
    <property type="match status" value="1"/>
</dbReference>
<evidence type="ECO:0000256" key="1">
    <source>
        <dbReference type="ARBA" id="ARBA00022723"/>
    </source>
</evidence>
<name>A0A1Q6DWF0_METT1</name>